<comment type="caution">
    <text evidence="9">The sequence shown here is derived from an EMBL/GenBank/DDBJ whole genome shotgun (WGS) entry which is preliminary data.</text>
</comment>
<accession>A0A7W5A196</accession>
<keyword evidence="6 7" id="KW-0472">Membrane</keyword>
<feature type="transmembrane region" description="Helical" evidence="7">
    <location>
        <begin position="118"/>
        <end position="139"/>
    </location>
</feature>
<evidence type="ECO:0000256" key="1">
    <source>
        <dbReference type="ARBA" id="ARBA00004651"/>
    </source>
</evidence>
<dbReference type="Pfam" id="PF07690">
    <property type="entry name" value="MFS_1"/>
    <property type="match status" value="1"/>
</dbReference>
<evidence type="ECO:0000256" key="4">
    <source>
        <dbReference type="ARBA" id="ARBA00022692"/>
    </source>
</evidence>
<feature type="transmembrane region" description="Helical" evidence="7">
    <location>
        <begin position="94"/>
        <end position="112"/>
    </location>
</feature>
<feature type="transmembrane region" description="Helical" evidence="7">
    <location>
        <begin position="374"/>
        <end position="399"/>
    </location>
</feature>
<feature type="transmembrane region" description="Helical" evidence="7">
    <location>
        <begin position="247"/>
        <end position="270"/>
    </location>
</feature>
<evidence type="ECO:0000256" key="7">
    <source>
        <dbReference type="SAM" id="Phobius"/>
    </source>
</evidence>
<dbReference type="RefSeq" id="WP_183541980.1">
    <property type="nucleotide sequence ID" value="NZ_BMQT01000001.1"/>
</dbReference>
<feature type="transmembrane region" description="Helical" evidence="7">
    <location>
        <begin position="405"/>
        <end position="425"/>
    </location>
</feature>
<evidence type="ECO:0000256" key="6">
    <source>
        <dbReference type="ARBA" id="ARBA00023136"/>
    </source>
</evidence>
<dbReference type="EMBL" id="JACHXG010000001">
    <property type="protein sequence ID" value="MBB3087621.1"/>
    <property type="molecule type" value="Genomic_DNA"/>
</dbReference>
<dbReference type="AlphaFoldDB" id="A0A7W5A196"/>
<feature type="transmembrane region" description="Helical" evidence="7">
    <location>
        <begin position="160"/>
        <end position="185"/>
    </location>
</feature>
<gene>
    <name evidence="9" type="ORF">FHS12_000544</name>
</gene>
<name>A0A7W5A196_9ACTN</name>
<dbReference type="InterPro" id="IPR036259">
    <property type="entry name" value="MFS_trans_sf"/>
</dbReference>
<dbReference type="InterPro" id="IPR011701">
    <property type="entry name" value="MFS"/>
</dbReference>
<dbReference type="PROSITE" id="PS50850">
    <property type="entry name" value="MFS"/>
    <property type="match status" value="1"/>
</dbReference>
<evidence type="ECO:0000256" key="2">
    <source>
        <dbReference type="ARBA" id="ARBA00022448"/>
    </source>
</evidence>
<evidence type="ECO:0000256" key="3">
    <source>
        <dbReference type="ARBA" id="ARBA00022475"/>
    </source>
</evidence>
<evidence type="ECO:0000313" key="10">
    <source>
        <dbReference type="Proteomes" id="UP000577707"/>
    </source>
</evidence>
<dbReference type="PANTHER" id="PTHR43045">
    <property type="entry name" value="SHIKIMATE TRANSPORTER"/>
    <property type="match status" value="1"/>
</dbReference>
<dbReference type="PANTHER" id="PTHR43045:SF1">
    <property type="entry name" value="SHIKIMATE TRANSPORTER"/>
    <property type="match status" value="1"/>
</dbReference>
<dbReference type="InterPro" id="IPR020846">
    <property type="entry name" value="MFS_dom"/>
</dbReference>
<keyword evidence="4 7" id="KW-0812">Transmembrane</keyword>
<keyword evidence="10" id="KW-1185">Reference proteome</keyword>
<dbReference type="CDD" id="cd17369">
    <property type="entry name" value="MFS_ShiA_like"/>
    <property type="match status" value="1"/>
</dbReference>
<feature type="domain" description="Major facilitator superfamily (MFS) profile" evidence="8">
    <location>
        <begin position="21"/>
        <end position="430"/>
    </location>
</feature>
<proteinExistence type="predicted"/>
<evidence type="ECO:0000259" key="8">
    <source>
        <dbReference type="PROSITE" id="PS50850"/>
    </source>
</evidence>
<dbReference type="InterPro" id="IPR005829">
    <property type="entry name" value="Sugar_transporter_CS"/>
</dbReference>
<dbReference type="GO" id="GO:0022857">
    <property type="term" value="F:transmembrane transporter activity"/>
    <property type="evidence" value="ECO:0007669"/>
    <property type="project" value="InterPro"/>
</dbReference>
<feature type="transmembrane region" description="Helical" evidence="7">
    <location>
        <begin position="338"/>
        <end position="362"/>
    </location>
</feature>
<feature type="transmembrane region" description="Helical" evidence="7">
    <location>
        <begin position="197"/>
        <end position="214"/>
    </location>
</feature>
<keyword evidence="2" id="KW-0813">Transport</keyword>
<feature type="transmembrane region" description="Helical" evidence="7">
    <location>
        <begin position="282"/>
        <end position="301"/>
    </location>
</feature>
<dbReference type="GO" id="GO:0005886">
    <property type="term" value="C:plasma membrane"/>
    <property type="evidence" value="ECO:0007669"/>
    <property type="project" value="UniProtKB-SubCell"/>
</dbReference>
<reference evidence="9 10" key="1">
    <citation type="submission" date="2020-08" db="EMBL/GenBank/DDBJ databases">
        <title>Genomic Encyclopedia of Type Strains, Phase III (KMG-III): the genomes of soil and plant-associated and newly described type strains.</title>
        <authorList>
            <person name="Whitman W."/>
        </authorList>
    </citation>
    <scope>NUCLEOTIDE SEQUENCE [LARGE SCALE GENOMIC DNA]</scope>
    <source>
        <strain evidence="9 10">CECT 3302</strain>
    </source>
</reference>
<feature type="transmembrane region" description="Helical" evidence="7">
    <location>
        <begin position="313"/>
        <end position="332"/>
    </location>
</feature>
<feature type="transmembrane region" description="Helical" evidence="7">
    <location>
        <begin position="33"/>
        <end position="52"/>
    </location>
</feature>
<dbReference type="SUPFAM" id="SSF103473">
    <property type="entry name" value="MFS general substrate transporter"/>
    <property type="match status" value="1"/>
</dbReference>
<protein>
    <submittedName>
        <fullName evidence="9">MFS family permease</fullName>
    </submittedName>
</protein>
<evidence type="ECO:0000313" key="9">
    <source>
        <dbReference type="EMBL" id="MBB3087621.1"/>
    </source>
</evidence>
<comment type="subcellular location">
    <subcellularLocation>
        <location evidence="1">Cell membrane</location>
        <topology evidence="1">Multi-pass membrane protein</topology>
    </subcellularLocation>
</comment>
<feature type="transmembrane region" description="Helical" evidence="7">
    <location>
        <begin position="58"/>
        <end position="82"/>
    </location>
</feature>
<keyword evidence="3" id="KW-1003">Cell membrane</keyword>
<keyword evidence="5 7" id="KW-1133">Transmembrane helix</keyword>
<dbReference type="Gene3D" id="1.20.1250.20">
    <property type="entry name" value="MFS general substrate transporter like domains"/>
    <property type="match status" value="2"/>
</dbReference>
<organism evidence="9 10">
    <name type="scientific">Nocardioides albus</name>
    <dbReference type="NCBI Taxonomy" id="1841"/>
    <lineage>
        <taxon>Bacteria</taxon>
        <taxon>Bacillati</taxon>
        <taxon>Actinomycetota</taxon>
        <taxon>Actinomycetes</taxon>
        <taxon>Propionibacteriales</taxon>
        <taxon>Nocardioidaceae</taxon>
        <taxon>Nocardioides</taxon>
    </lineage>
</organism>
<sequence>MTTMTPPGGEVAVTDKEAARIARAAFVGTALEWYDYFLFGTAAALVFNRLFFTDLNPTAATMAAFATFGVGFAARPIGAVIFGYVGDRFGRRPALLTTIVMIGVATGVIGLIPDYGSIGLAAPIALAVLRLVQGLAVGGEWGGAVTIAVEHAPPEHRGRFAALVQIGSPVGTLLSSTAFSLVLLLPEESFDAWGWRIPFLLAFPLLGIALYIRIKIEESPVFEQMVDLEERAKIPALDLFRHAGGRLVVAVAAAFLGVGGFYVMTTFAVSYGANTLGVDRSVMVNATLIAAIVQIPMTVFAGRIGERFGAGRMTVAGGVATAVGAYPLFLLIDTENPVAIVVAITVGILLITIAYAVTGALLTELFPPHLRYSGVALGYNLAGALSGFLPLAATALLSASDDQSWSVALLLAGIALITAVGGLVGSRLRITDDRLVTSAHS</sequence>
<dbReference type="PROSITE" id="PS00217">
    <property type="entry name" value="SUGAR_TRANSPORT_2"/>
    <property type="match status" value="1"/>
</dbReference>
<dbReference type="Proteomes" id="UP000577707">
    <property type="component" value="Unassembled WGS sequence"/>
</dbReference>
<evidence type="ECO:0000256" key="5">
    <source>
        <dbReference type="ARBA" id="ARBA00022989"/>
    </source>
</evidence>